<evidence type="ECO:0008006" key="5">
    <source>
        <dbReference type="Google" id="ProtNLM"/>
    </source>
</evidence>
<accession>A0A832ZU44</accession>
<dbReference type="Proteomes" id="UP000608579">
    <property type="component" value="Unassembled WGS sequence"/>
</dbReference>
<gene>
    <name evidence="3" type="ORF">EYH45_00550</name>
</gene>
<proteinExistence type="predicted"/>
<dbReference type="Pfam" id="PF01992">
    <property type="entry name" value="vATP-synt_AC39"/>
    <property type="match status" value="1"/>
</dbReference>
<name>A0A832ZU44_CALS0</name>
<organism evidence="3 4">
    <name type="scientific">Caldiarchaeum subterraneum</name>
    <dbReference type="NCBI Taxonomy" id="311458"/>
    <lineage>
        <taxon>Archaea</taxon>
        <taxon>Nitrososphaerota</taxon>
        <taxon>Candidatus Caldarchaeales</taxon>
        <taxon>Candidatus Caldarchaeaceae</taxon>
        <taxon>Candidatus Caldarchaeum</taxon>
    </lineage>
</organism>
<dbReference type="InterPro" id="IPR036079">
    <property type="entry name" value="ATPase_csu/dsu_sf"/>
</dbReference>
<dbReference type="InterPro" id="IPR050873">
    <property type="entry name" value="V-ATPase_V0D/AC39_subunit"/>
</dbReference>
<keyword evidence="2" id="KW-0406">Ion transport</keyword>
<dbReference type="GO" id="GO:0046961">
    <property type="term" value="F:proton-transporting ATPase activity, rotational mechanism"/>
    <property type="evidence" value="ECO:0007669"/>
    <property type="project" value="InterPro"/>
</dbReference>
<dbReference type="PANTHER" id="PTHR38682:SF1">
    <property type="entry name" value="V-TYPE ATP SYNTHASE SUBUNIT C"/>
    <property type="match status" value="1"/>
</dbReference>
<keyword evidence="1" id="KW-0813">Transport</keyword>
<dbReference type="InterPro" id="IPR002843">
    <property type="entry name" value="ATPase_V0-cplx_csu/dsu"/>
</dbReference>
<evidence type="ECO:0000313" key="3">
    <source>
        <dbReference type="EMBL" id="HIQ29033.1"/>
    </source>
</evidence>
<dbReference type="InterPro" id="IPR044911">
    <property type="entry name" value="V-type_ATPase_csu/dsu_dom_3"/>
</dbReference>
<evidence type="ECO:0000256" key="2">
    <source>
        <dbReference type="ARBA" id="ARBA00023065"/>
    </source>
</evidence>
<dbReference type="PANTHER" id="PTHR38682">
    <property type="entry name" value="V-TYPE ATP SYNTHASE SUBUNIT C"/>
    <property type="match status" value="1"/>
</dbReference>
<reference evidence="3" key="1">
    <citation type="journal article" date="2020" name="ISME J.">
        <title>Gammaproteobacteria mediating utilization of methyl-, sulfur- and petroleum organic compounds in deep ocean hydrothermal plumes.</title>
        <authorList>
            <person name="Zhou Z."/>
            <person name="Liu Y."/>
            <person name="Pan J."/>
            <person name="Cron B.R."/>
            <person name="Toner B.M."/>
            <person name="Anantharaman K."/>
            <person name="Breier J.A."/>
            <person name="Dick G.J."/>
            <person name="Li M."/>
        </authorList>
    </citation>
    <scope>NUCLEOTIDE SEQUENCE</scope>
    <source>
        <strain evidence="3">SZUA-1515</strain>
    </source>
</reference>
<dbReference type="SUPFAM" id="SSF103486">
    <property type="entry name" value="V-type ATP synthase subunit C"/>
    <property type="match status" value="1"/>
</dbReference>
<dbReference type="AlphaFoldDB" id="A0A832ZU44"/>
<protein>
    <recommendedName>
        <fullName evidence="5">V-type ATP synthase subunit C</fullName>
    </recommendedName>
</protein>
<sequence>MRLKLDPIYAVAKSFGIKGQLLPYSYLEELAESRSVDEFVDKLRITPYGQHLTDLKKPYDQLAIEKALRRHVIDVHHRLVNVTPRAELLSVYFYRYVASDMKAVLRAKAMGRGFEEIQQGLDLYAEELLGVRDEVVRAAAAASLEEAVEELRRTFLAPDASLAYRIWEERRDLSALDSAVSKAFYTKLLKAFKKTPRGGRGDLKEFIALEVDGYQILTLLRAKTWGLPAPQTRELLLDEQVNLTRDFIDDAVEAEDIGEVVKMLANTPYRRLVAGGAEGLAVISSLEEAFKKELYRKAGKLYKAKPFSMAITIATVLLKELEARNLTAIAIGLVEGLRPSVIAQSLWRV</sequence>
<evidence type="ECO:0000256" key="1">
    <source>
        <dbReference type="ARBA" id="ARBA00022448"/>
    </source>
</evidence>
<comment type="caution">
    <text evidence="3">The sequence shown here is derived from an EMBL/GenBank/DDBJ whole genome shotgun (WGS) entry which is preliminary data.</text>
</comment>
<dbReference type="EMBL" id="DQVM01000012">
    <property type="protein sequence ID" value="HIQ29033.1"/>
    <property type="molecule type" value="Genomic_DNA"/>
</dbReference>
<dbReference type="Gene3D" id="1.10.132.50">
    <property type="entry name" value="ATP synthase (C/AC39) subunit, domain 3"/>
    <property type="match status" value="3"/>
</dbReference>
<evidence type="ECO:0000313" key="4">
    <source>
        <dbReference type="Proteomes" id="UP000608579"/>
    </source>
</evidence>